<dbReference type="STRING" id="479433.Caci_2920"/>
<reference evidence="1 2" key="1">
    <citation type="journal article" date="2009" name="Stand. Genomic Sci.">
        <title>Complete genome sequence of Catenulispora acidiphila type strain (ID 139908).</title>
        <authorList>
            <person name="Copeland A."/>
            <person name="Lapidus A."/>
            <person name="Glavina Del Rio T."/>
            <person name="Nolan M."/>
            <person name="Lucas S."/>
            <person name="Chen F."/>
            <person name="Tice H."/>
            <person name="Cheng J.F."/>
            <person name="Bruce D."/>
            <person name="Goodwin L."/>
            <person name="Pitluck S."/>
            <person name="Mikhailova N."/>
            <person name="Pati A."/>
            <person name="Ivanova N."/>
            <person name="Mavromatis K."/>
            <person name="Chen A."/>
            <person name="Palaniappan K."/>
            <person name="Chain P."/>
            <person name="Land M."/>
            <person name="Hauser L."/>
            <person name="Chang Y.J."/>
            <person name="Jeffries C.D."/>
            <person name="Chertkov O."/>
            <person name="Brettin T."/>
            <person name="Detter J.C."/>
            <person name="Han C."/>
            <person name="Ali Z."/>
            <person name="Tindall B.J."/>
            <person name="Goker M."/>
            <person name="Bristow J."/>
            <person name="Eisen J.A."/>
            <person name="Markowitz V."/>
            <person name="Hugenholtz P."/>
            <person name="Kyrpides N.C."/>
            <person name="Klenk H.P."/>
        </authorList>
    </citation>
    <scope>NUCLEOTIDE SEQUENCE [LARGE SCALE GENOMIC DNA]</scope>
    <source>
        <strain evidence="2">DSM 44928 / JCM 14897 / NBRC 102108 / NRRL B-24433 / ID139908</strain>
    </source>
</reference>
<protein>
    <submittedName>
        <fullName evidence="1">Uncharacterized protein</fullName>
    </submittedName>
</protein>
<name>C7Q2T7_CATAD</name>
<dbReference type="EMBL" id="CP001700">
    <property type="protein sequence ID" value="ACU71829.1"/>
    <property type="molecule type" value="Genomic_DNA"/>
</dbReference>
<dbReference type="AlphaFoldDB" id="C7Q2T7"/>
<dbReference type="eggNOG" id="ENOG502ZGR4">
    <property type="taxonomic scope" value="Bacteria"/>
</dbReference>
<gene>
    <name evidence="1" type="ordered locus">Caci_2920</name>
</gene>
<proteinExistence type="predicted"/>
<accession>C7Q2T7</accession>
<evidence type="ECO:0000313" key="1">
    <source>
        <dbReference type="EMBL" id="ACU71829.1"/>
    </source>
</evidence>
<organism evidence="1 2">
    <name type="scientific">Catenulispora acidiphila (strain DSM 44928 / JCM 14897 / NBRC 102108 / NRRL B-24433 / ID139908)</name>
    <dbReference type="NCBI Taxonomy" id="479433"/>
    <lineage>
        <taxon>Bacteria</taxon>
        <taxon>Bacillati</taxon>
        <taxon>Actinomycetota</taxon>
        <taxon>Actinomycetes</taxon>
        <taxon>Catenulisporales</taxon>
        <taxon>Catenulisporaceae</taxon>
        <taxon>Catenulispora</taxon>
    </lineage>
</organism>
<dbReference type="KEGG" id="cai:Caci_2920"/>
<sequence length="221" mass="24339">MEPAVTVESRPRWGKAGVRLTEQEAATIDFRNACRATEAAERAERDKDAAYGSWKAGRLRPYLITYALDRHGLYGPRVDVACGTEEPAADEWEAGVRYPTWPEFKALAALTLYPLGHFLRDANPIPFESTSMRFHLKPGMKPPPEPILCFEPEAIWAATRTPRCPWCCRGVQTVMPECLFCPHCGAAQMDGEAVRTVGGEGFAQCPDCGGRWPAETAAVPA</sequence>
<evidence type="ECO:0000313" key="2">
    <source>
        <dbReference type="Proteomes" id="UP000000851"/>
    </source>
</evidence>
<keyword evidence="2" id="KW-1185">Reference proteome</keyword>
<dbReference type="Proteomes" id="UP000000851">
    <property type="component" value="Chromosome"/>
</dbReference>
<dbReference type="InParanoid" id="C7Q2T7"/>
<dbReference type="HOGENOM" id="CLU_1248781_0_0_11"/>